<dbReference type="Pfam" id="PF04675">
    <property type="entry name" value="DNA_ligase_A_N"/>
    <property type="match status" value="1"/>
</dbReference>
<dbReference type="EMBL" id="CAJOBZ010000010">
    <property type="protein sequence ID" value="CAF4829433.1"/>
    <property type="molecule type" value="Genomic_DNA"/>
</dbReference>
<feature type="compositionally biased region" description="Polar residues" evidence="21">
    <location>
        <begin position="828"/>
        <end position="837"/>
    </location>
</feature>
<evidence type="ECO:0000256" key="10">
    <source>
        <dbReference type="ARBA" id="ARBA00022771"/>
    </source>
</evidence>
<evidence type="ECO:0000256" key="14">
    <source>
        <dbReference type="ARBA" id="ARBA00023172"/>
    </source>
</evidence>
<dbReference type="GO" id="GO:0051301">
    <property type="term" value="P:cell division"/>
    <property type="evidence" value="ECO:0007669"/>
    <property type="project" value="UniProtKB-KW"/>
</dbReference>
<evidence type="ECO:0000256" key="15">
    <source>
        <dbReference type="ARBA" id="ARBA00023204"/>
    </source>
</evidence>
<comment type="catalytic activity">
    <reaction evidence="18 19">
        <text>ATP + (deoxyribonucleotide)n-3'-hydroxyl + 5'-phospho-(deoxyribonucleotide)m = (deoxyribonucleotide)n+m + AMP + diphosphate.</text>
        <dbReference type="EC" id="6.5.1.1"/>
    </reaction>
</comment>
<reference evidence="25" key="1">
    <citation type="submission" date="2021-02" db="EMBL/GenBank/DDBJ databases">
        <authorList>
            <person name="Steward A R."/>
        </authorList>
    </citation>
    <scope>NUCLEOTIDE SEQUENCE</scope>
</reference>
<dbReference type="InterPro" id="IPR012308">
    <property type="entry name" value="DNA_ligase_ATP-dep_N"/>
</dbReference>
<keyword evidence="26" id="KW-1185">Reference proteome</keyword>
<dbReference type="Pfam" id="PF01068">
    <property type="entry name" value="DNA_ligase_A_M"/>
    <property type="match status" value="1"/>
</dbReference>
<dbReference type="InterPro" id="IPR031916">
    <property type="entry name" value="LIG3_BRCT"/>
</dbReference>
<keyword evidence="12 19" id="KW-0067">ATP-binding</keyword>
<keyword evidence="17" id="KW-0131">Cell cycle</keyword>
<dbReference type="FunFam" id="1.10.3260.10:FF:000002">
    <property type="entry name" value="DNA ligase"/>
    <property type="match status" value="1"/>
</dbReference>
<feature type="domain" description="BRCT" evidence="24">
    <location>
        <begin position="884"/>
        <end position="982"/>
    </location>
</feature>
<dbReference type="GO" id="GO:0003677">
    <property type="term" value="F:DNA binding"/>
    <property type="evidence" value="ECO:0007669"/>
    <property type="project" value="InterPro"/>
</dbReference>
<dbReference type="GO" id="GO:0071897">
    <property type="term" value="P:DNA biosynthetic process"/>
    <property type="evidence" value="ECO:0007669"/>
    <property type="project" value="InterPro"/>
</dbReference>
<evidence type="ECO:0000256" key="21">
    <source>
        <dbReference type="SAM" id="MobiDB-lite"/>
    </source>
</evidence>
<keyword evidence="5" id="KW-0132">Cell division</keyword>
<dbReference type="GO" id="GO:0006273">
    <property type="term" value="P:lagging strand elongation"/>
    <property type="evidence" value="ECO:0007669"/>
    <property type="project" value="TreeGrafter"/>
</dbReference>
<keyword evidence="10" id="KW-0863">Zinc-finger</keyword>
<evidence type="ECO:0000256" key="9">
    <source>
        <dbReference type="ARBA" id="ARBA00022763"/>
    </source>
</evidence>
<evidence type="ECO:0000256" key="16">
    <source>
        <dbReference type="ARBA" id="ARBA00023242"/>
    </source>
</evidence>
<keyword evidence="13" id="KW-0460">Magnesium</keyword>
<keyword evidence="11" id="KW-0862">Zinc</keyword>
<evidence type="ECO:0000256" key="12">
    <source>
        <dbReference type="ARBA" id="ARBA00022840"/>
    </source>
</evidence>
<dbReference type="GO" id="GO:0005524">
    <property type="term" value="F:ATP binding"/>
    <property type="evidence" value="ECO:0007669"/>
    <property type="project" value="UniProtKB-KW"/>
</dbReference>
<keyword evidence="16" id="KW-0539">Nucleus</keyword>
<keyword evidence="4 19" id="KW-0436">Ligase</keyword>
<dbReference type="InterPro" id="IPR001510">
    <property type="entry name" value="Znf_PARP"/>
</dbReference>
<dbReference type="GO" id="GO:0070421">
    <property type="term" value="C:DNA ligase III-XRCC1 complex"/>
    <property type="evidence" value="ECO:0007669"/>
    <property type="project" value="TreeGrafter"/>
</dbReference>
<dbReference type="PROSITE" id="PS50172">
    <property type="entry name" value="BRCT"/>
    <property type="match status" value="1"/>
</dbReference>
<dbReference type="Pfam" id="PF00645">
    <property type="entry name" value="zf-PARP"/>
    <property type="match status" value="1"/>
</dbReference>
<feature type="region of interest" description="Disordered" evidence="21">
    <location>
        <begin position="844"/>
        <end position="863"/>
    </location>
</feature>
<evidence type="ECO:0000256" key="20">
    <source>
        <dbReference type="RuleBase" id="RU004196"/>
    </source>
</evidence>
<comment type="cofactor">
    <cofactor evidence="1">
        <name>Mg(2+)</name>
        <dbReference type="ChEBI" id="CHEBI:18420"/>
    </cofactor>
</comment>
<keyword evidence="15 19" id="KW-0234">DNA repair</keyword>
<evidence type="ECO:0000256" key="13">
    <source>
        <dbReference type="ARBA" id="ARBA00022842"/>
    </source>
</evidence>
<comment type="caution">
    <text evidence="25">The sequence shown here is derived from an EMBL/GenBank/DDBJ whole genome shotgun (WGS) entry which is preliminary data.</text>
</comment>
<dbReference type="SMART" id="SM01336">
    <property type="entry name" value="zf-PARP"/>
    <property type="match status" value="1"/>
</dbReference>
<dbReference type="PROSITE" id="PS50160">
    <property type="entry name" value="DNA_LIGASE_A3"/>
    <property type="match status" value="1"/>
</dbReference>
<dbReference type="SUPFAM" id="SSF52113">
    <property type="entry name" value="BRCT domain"/>
    <property type="match status" value="1"/>
</dbReference>
<dbReference type="InterPro" id="IPR000977">
    <property type="entry name" value="DNA_ligase_ATP-dep"/>
</dbReference>
<protein>
    <recommendedName>
        <fullName evidence="19">DNA ligase</fullName>
        <ecNumber evidence="19">6.5.1.1</ecNumber>
    </recommendedName>
</protein>
<dbReference type="InterPro" id="IPR001357">
    <property type="entry name" value="BRCT_dom"/>
</dbReference>
<dbReference type="InterPro" id="IPR036599">
    <property type="entry name" value="DNA_ligase_N_sf"/>
</dbReference>
<evidence type="ECO:0000259" key="23">
    <source>
        <dbReference type="PROSITE" id="PS50160"/>
    </source>
</evidence>
<keyword evidence="7" id="KW-0479">Metal-binding</keyword>
<feature type="region of interest" description="Disordered" evidence="21">
    <location>
        <begin position="729"/>
        <end position="837"/>
    </location>
</feature>
<dbReference type="PROSITE" id="PS00333">
    <property type="entry name" value="DNA_LIGASE_A2"/>
    <property type="match status" value="1"/>
</dbReference>
<dbReference type="AlphaFoldDB" id="A0A821QR89"/>
<evidence type="ECO:0000256" key="17">
    <source>
        <dbReference type="ARBA" id="ARBA00023306"/>
    </source>
</evidence>
<dbReference type="Gene3D" id="3.30.1490.70">
    <property type="match status" value="1"/>
</dbReference>
<dbReference type="SUPFAM" id="SSF56091">
    <property type="entry name" value="DNA ligase/mRNA capping enzyme, catalytic domain"/>
    <property type="match status" value="1"/>
</dbReference>
<evidence type="ECO:0000313" key="26">
    <source>
        <dbReference type="Proteomes" id="UP000663880"/>
    </source>
</evidence>
<dbReference type="GO" id="GO:0008270">
    <property type="term" value="F:zinc ion binding"/>
    <property type="evidence" value="ECO:0007669"/>
    <property type="project" value="UniProtKB-KW"/>
</dbReference>
<dbReference type="InterPro" id="IPR036957">
    <property type="entry name" value="Znf_PARP_sf"/>
</dbReference>
<evidence type="ECO:0000256" key="4">
    <source>
        <dbReference type="ARBA" id="ARBA00022598"/>
    </source>
</evidence>
<dbReference type="GO" id="GO:0006310">
    <property type="term" value="P:DNA recombination"/>
    <property type="evidence" value="ECO:0007669"/>
    <property type="project" value="UniProtKB-KW"/>
</dbReference>
<dbReference type="InterPro" id="IPR036420">
    <property type="entry name" value="BRCT_dom_sf"/>
</dbReference>
<evidence type="ECO:0000256" key="1">
    <source>
        <dbReference type="ARBA" id="ARBA00001946"/>
    </source>
</evidence>
<dbReference type="PROSITE" id="PS50064">
    <property type="entry name" value="ZF_PARP_2"/>
    <property type="match status" value="1"/>
</dbReference>
<dbReference type="Pfam" id="PF04679">
    <property type="entry name" value="DNA_ligase_A_C"/>
    <property type="match status" value="1"/>
</dbReference>
<evidence type="ECO:0000256" key="7">
    <source>
        <dbReference type="ARBA" id="ARBA00022723"/>
    </source>
</evidence>
<dbReference type="Gene3D" id="1.10.3260.10">
    <property type="entry name" value="DNA ligase, ATP-dependent, N-terminal domain"/>
    <property type="match status" value="1"/>
</dbReference>
<evidence type="ECO:0000256" key="5">
    <source>
        <dbReference type="ARBA" id="ARBA00022618"/>
    </source>
</evidence>
<dbReference type="InterPro" id="IPR016059">
    <property type="entry name" value="DNA_ligase_ATP-dep_CS"/>
</dbReference>
<feature type="compositionally biased region" description="Basic and acidic residues" evidence="21">
    <location>
        <begin position="851"/>
        <end position="863"/>
    </location>
</feature>
<dbReference type="SUPFAM" id="SSF50249">
    <property type="entry name" value="Nucleic acid-binding proteins"/>
    <property type="match status" value="1"/>
</dbReference>
<evidence type="ECO:0000259" key="24">
    <source>
        <dbReference type="PROSITE" id="PS50172"/>
    </source>
</evidence>
<dbReference type="InterPro" id="IPR012310">
    <property type="entry name" value="DNA_ligase_ATP-dep_cent"/>
</dbReference>
<organism evidence="25 26">
    <name type="scientific">Pieris macdunnoughi</name>
    <dbReference type="NCBI Taxonomy" id="345717"/>
    <lineage>
        <taxon>Eukaryota</taxon>
        <taxon>Metazoa</taxon>
        <taxon>Ecdysozoa</taxon>
        <taxon>Arthropoda</taxon>
        <taxon>Hexapoda</taxon>
        <taxon>Insecta</taxon>
        <taxon>Pterygota</taxon>
        <taxon>Neoptera</taxon>
        <taxon>Endopterygota</taxon>
        <taxon>Lepidoptera</taxon>
        <taxon>Glossata</taxon>
        <taxon>Ditrysia</taxon>
        <taxon>Papilionoidea</taxon>
        <taxon>Pieridae</taxon>
        <taxon>Pierinae</taxon>
        <taxon>Pieris</taxon>
    </lineage>
</organism>
<dbReference type="GO" id="GO:0003910">
    <property type="term" value="F:DNA ligase (ATP) activity"/>
    <property type="evidence" value="ECO:0007669"/>
    <property type="project" value="UniProtKB-EC"/>
</dbReference>
<dbReference type="Pfam" id="PF16759">
    <property type="entry name" value="LIG3_BRCT"/>
    <property type="match status" value="1"/>
</dbReference>
<dbReference type="InterPro" id="IPR012309">
    <property type="entry name" value="DNA_ligase_ATP-dep_C"/>
</dbReference>
<dbReference type="GO" id="GO:0006302">
    <property type="term" value="P:double-strand break repair"/>
    <property type="evidence" value="ECO:0007669"/>
    <property type="project" value="TreeGrafter"/>
</dbReference>
<evidence type="ECO:0000256" key="8">
    <source>
        <dbReference type="ARBA" id="ARBA00022741"/>
    </source>
</evidence>
<evidence type="ECO:0000256" key="19">
    <source>
        <dbReference type="RuleBase" id="RU000617"/>
    </source>
</evidence>
<dbReference type="Gene3D" id="3.30.1740.10">
    <property type="entry name" value="Zinc finger, PARP-type"/>
    <property type="match status" value="1"/>
</dbReference>
<dbReference type="Gene3D" id="2.40.50.140">
    <property type="entry name" value="Nucleic acid-binding proteins"/>
    <property type="match status" value="1"/>
</dbReference>
<dbReference type="SUPFAM" id="SSF117018">
    <property type="entry name" value="ATP-dependent DNA ligase DNA-binding domain"/>
    <property type="match status" value="1"/>
</dbReference>
<evidence type="ECO:0000256" key="11">
    <source>
        <dbReference type="ARBA" id="ARBA00022833"/>
    </source>
</evidence>
<feature type="domain" description="ATP-dependent DNA ligase family profile" evidence="23">
    <location>
        <begin position="463"/>
        <end position="597"/>
    </location>
</feature>
<keyword evidence="14 19" id="KW-0233">DNA recombination</keyword>
<dbReference type="FunFam" id="2.40.50.140:FF:000085">
    <property type="entry name" value="DNA ligase"/>
    <property type="match status" value="1"/>
</dbReference>
<keyword evidence="6" id="KW-0235">DNA replication</keyword>
<proteinExistence type="inferred from homology"/>
<keyword evidence="8 19" id="KW-0547">Nucleotide-binding</keyword>
<evidence type="ECO:0000313" key="25">
    <source>
        <dbReference type="EMBL" id="CAF4829433.1"/>
    </source>
</evidence>
<evidence type="ECO:0000256" key="2">
    <source>
        <dbReference type="ARBA" id="ARBA00004123"/>
    </source>
</evidence>
<dbReference type="InterPro" id="IPR050191">
    <property type="entry name" value="ATP-dep_DNA_ligase"/>
</dbReference>
<dbReference type="Gene3D" id="3.40.50.10190">
    <property type="entry name" value="BRCT domain"/>
    <property type="match status" value="1"/>
</dbReference>
<dbReference type="EC" id="6.5.1.1" evidence="19"/>
<name>A0A821QR89_9NEOP</name>
<dbReference type="SUPFAM" id="SSF57716">
    <property type="entry name" value="Glucocorticoid receptor-like (DNA-binding domain)"/>
    <property type="match status" value="1"/>
</dbReference>
<feature type="compositionally biased region" description="Basic and acidic residues" evidence="21">
    <location>
        <begin position="771"/>
        <end position="784"/>
    </location>
</feature>
<evidence type="ECO:0000259" key="22">
    <source>
        <dbReference type="PROSITE" id="PS50064"/>
    </source>
</evidence>
<evidence type="ECO:0000256" key="3">
    <source>
        <dbReference type="ARBA" id="ARBA00007572"/>
    </source>
</evidence>
<evidence type="ECO:0000256" key="18">
    <source>
        <dbReference type="ARBA" id="ARBA00034003"/>
    </source>
</evidence>
<dbReference type="FunFam" id="3.30.470.30:FF:000003">
    <property type="entry name" value="DNA ligase"/>
    <property type="match status" value="1"/>
</dbReference>
<dbReference type="PROSITE" id="PS00697">
    <property type="entry name" value="DNA_LIGASE_A1"/>
    <property type="match status" value="1"/>
</dbReference>
<sequence>MTDFTPYYVDRAKVGRASCKGCKGNCPSGEIRIAKVVPSPYGENQQMKSWHHVDCFMNVFLKQRPATKRIDSIDDIGNWASLSKEDQEFIIKKINEMEKLYADKHSGKYIAKVLKNESTMSKNIKTGELSSSSNQSEILTEDNKFSTFHTLCKKISRVDAYTDKTAAVNSFFTKGCTDKFEGDLVLWCKMLLPQVSKRVYNLKSKQLVKLFSRIFIIDHDDMLTHLEQGDVADTIQHFFSKSKAINPASESTLTIHDIENFLEDLSKLTKEEEQIYQFKKIVKKCTLNDIKMLVRLIKGDLRINAGPKHILEGVHPDAYKVFQTSRDLDLVIDKVLKTNMVKHKDASQKSVHANLSLMTPILPMLAEACKSIEMAMKKCPNGMFSEIKYDGERVQVHKKGKEFKYFSRALKPVMPHKVSHFKDYLPQAFPKGEDMILDAEVLMIDVKTGKPLPFGTLGVHKQSEFKDAQVCLYIFDCLYYNGEVLMDMPIRRRRQILHDNMVEVKNHIMFSEQQLIRKPADLATMIAEVLQLGLEGLVLKDLESTYEPGKRHWLKVKKDYLFDGAMADTADLLVLGAWFGTGKKGGMMSVFLMGCHDRRRNKWVTVTKVHTGHDDNTLERLQKELAPLMMKISQDYNKVPNWLDCNKGMVPDFVALDPTKQPVWEITGTELTKANLHTADGISVRFPRVTRIRNDKDWETATNLEELKHLFKTSKEKTDVSLLNKLAATASATEPPTKKQKKNPIGMKEEPKISPKSHKSPTKTGNLDSFIQKDIKKSPKEPKSLNESFTRKRKNSISVKSENDSDTETSIKDDSFHKKKKRKCALEESNSSIDSQINSTIDESVKKKKIDKSSKDDSKDLDSNPNKTIDEFICKIEDDFPDDPLPDVFQGKKLGFYPDFISFPEDERNNFERHWIAYGGTVIKNIKHMDVDYVVHNDEEIEFKKMLKLKRKLVGDVRHVTKYWLINCINNVELLDTVHYAVTVIP</sequence>
<dbReference type="CDD" id="cd07902">
    <property type="entry name" value="Adenylation_DNA_ligase_III"/>
    <property type="match status" value="1"/>
</dbReference>
<evidence type="ECO:0000256" key="6">
    <source>
        <dbReference type="ARBA" id="ARBA00022705"/>
    </source>
</evidence>
<accession>A0A821QR89</accession>
<keyword evidence="9 19" id="KW-0227">DNA damage</keyword>
<comment type="subcellular location">
    <subcellularLocation>
        <location evidence="2">Nucleus</location>
    </subcellularLocation>
</comment>
<dbReference type="CDD" id="cd07967">
    <property type="entry name" value="OBF_DNA_ligase_III"/>
    <property type="match status" value="1"/>
</dbReference>
<gene>
    <name evidence="25" type="ORF">PMACD_LOCUS5150</name>
</gene>
<feature type="domain" description="PARP-type" evidence="22">
    <location>
        <begin position="7"/>
        <end position="98"/>
    </location>
</feature>
<dbReference type="PANTHER" id="PTHR45674">
    <property type="entry name" value="DNA LIGASE 1/3 FAMILY MEMBER"/>
    <property type="match status" value="1"/>
</dbReference>
<dbReference type="InterPro" id="IPR012340">
    <property type="entry name" value="NA-bd_OB-fold"/>
</dbReference>
<dbReference type="OrthoDB" id="206088at2759"/>
<comment type="similarity">
    <text evidence="3 20">Belongs to the ATP-dependent DNA ligase family.</text>
</comment>
<dbReference type="NCBIfam" id="TIGR00574">
    <property type="entry name" value="dnl1"/>
    <property type="match status" value="1"/>
</dbReference>
<dbReference type="PANTHER" id="PTHR45674:SF9">
    <property type="entry name" value="DNA LIGASE 3"/>
    <property type="match status" value="1"/>
</dbReference>
<dbReference type="Proteomes" id="UP000663880">
    <property type="component" value="Unassembled WGS sequence"/>
</dbReference>
<dbReference type="Gene3D" id="3.30.470.30">
    <property type="entry name" value="DNA ligase/mRNA capping enzyme"/>
    <property type="match status" value="1"/>
</dbReference>